<feature type="domain" description="SS18 N-terminal" evidence="2">
    <location>
        <begin position="33"/>
        <end position="83"/>
    </location>
</feature>
<reference evidence="3" key="1">
    <citation type="submission" date="2014-11" db="EMBL/GenBank/DDBJ databases">
        <authorList>
            <person name="Otto D Thomas"/>
            <person name="Naeem Raeece"/>
        </authorList>
    </citation>
    <scope>NUCLEOTIDE SEQUENCE</scope>
</reference>
<dbReference type="AlphaFoldDB" id="A0A0G4FUN6"/>
<name>A0A0G4FUN6_9ALVE</name>
<evidence type="ECO:0000256" key="1">
    <source>
        <dbReference type="ARBA" id="ARBA00007945"/>
    </source>
</evidence>
<sequence length="105" mass="11816">MDVEEDVQAAIDRLWKNGLPHPPEQLRGIHVANQASAQRLLDENQQLIFAVSENARIKRFADCAAYLERLQQNLLYLALLADQVRPLVVPHCPSLCRLLAVSSCD</sequence>
<dbReference type="Pfam" id="PF05030">
    <property type="entry name" value="SSXT"/>
    <property type="match status" value="1"/>
</dbReference>
<evidence type="ECO:0000259" key="2">
    <source>
        <dbReference type="Pfam" id="PF05030"/>
    </source>
</evidence>
<accession>A0A0G4FUN6</accession>
<comment type="similarity">
    <text evidence="1">Belongs to the SS18 family.</text>
</comment>
<dbReference type="VEuPathDB" id="CryptoDB:Cvel_3753"/>
<dbReference type="EMBL" id="CDMZ01000628">
    <property type="protein sequence ID" value="CEM18308.1"/>
    <property type="molecule type" value="Genomic_DNA"/>
</dbReference>
<gene>
    <name evidence="3" type="ORF">Cvel_3753</name>
</gene>
<dbReference type="InterPro" id="IPR007726">
    <property type="entry name" value="SS18_N"/>
</dbReference>
<proteinExistence type="inferred from homology"/>
<evidence type="ECO:0000313" key="3">
    <source>
        <dbReference type="EMBL" id="CEM18308.1"/>
    </source>
</evidence>
<protein>
    <recommendedName>
        <fullName evidence="2">SS18 N-terminal domain-containing protein</fullName>
    </recommendedName>
</protein>
<organism evidence="3">
    <name type="scientific">Chromera velia CCMP2878</name>
    <dbReference type="NCBI Taxonomy" id="1169474"/>
    <lineage>
        <taxon>Eukaryota</taxon>
        <taxon>Sar</taxon>
        <taxon>Alveolata</taxon>
        <taxon>Colpodellida</taxon>
        <taxon>Chromeraceae</taxon>
        <taxon>Chromera</taxon>
    </lineage>
</organism>